<accession>A0A2T2WM27</accession>
<reference evidence="3 4" key="1">
    <citation type="journal article" date="2014" name="BMC Genomics">
        <title>Comparison of environmental and isolate Sulfobacillus genomes reveals diverse carbon, sulfur, nitrogen, and hydrogen metabolisms.</title>
        <authorList>
            <person name="Justice N.B."/>
            <person name="Norman A."/>
            <person name="Brown C.T."/>
            <person name="Singh A."/>
            <person name="Thomas B.C."/>
            <person name="Banfield J.F."/>
        </authorList>
    </citation>
    <scope>NUCLEOTIDE SEQUENCE [LARGE SCALE GENOMIC DNA]</scope>
    <source>
        <strain evidence="3">AMDSBA5</strain>
    </source>
</reference>
<gene>
    <name evidence="3" type="ORF">C7B47_15975</name>
</gene>
<protein>
    <recommendedName>
        <fullName evidence="2">Transposase IS204/IS1001/IS1096/IS1165 DDE domain-containing protein</fullName>
    </recommendedName>
</protein>
<feature type="region of interest" description="Disordered" evidence="1">
    <location>
        <begin position="257"/>
        <end position="291"/>
    </location>
</feature>
<sequence length="543" mass="60509">MSVSILPDYPNMKIQMIEGDAAPIRMTVISGASAARCPACGNPSTRICGTYRRKLQELPRGPASIEILLLAHRFRCDVPSCQQHIFCERIPWAPRYQRRTQACTDRILTLAWEMSASAAQRVAESEGIRVTRPTINRLLIRTAPVLPTPSEAPADAASSEAAPLTVIGVDDWAWAKGQRYGTVVVDLITHQPVEVLPDRSAETLARWLRRHPTIRVISRDRGGAYASGAREGAPQAEQVADRFHLIHNWGDHMANLIGPWSPPAAGSEASGSPTPEARAQVPPTPSPQKQARWEAVHRLYDQGLSITAIAEALHCDPATVRKDAHADRPRPPAPCQRRQPGRDDQLLQALWTNRRMTAEELWRKAQENGYAKSLASVSRWLRQRRGSVKRGPRSIASPESPAETTRPSKPAKPWSGRQWAYVLGAAWPQMPRRATGLLSERLARDPLYRKAWTLTRHFHTLVVHRRGEKALAAWCRAAEASGISEIVTFAKTLRQDWAAVVAGVTLEWSQGPVEGFNNRTKLLKRMMYGRAKLPLLRARILNR</sequence>
<feature type="region of interest" description="Disordered" evidence="1">
    <location>
        <begin position="320"/>
        <end position="343"/>
    </location>
</feature>
<evidence type="ECO:0000256" key="1">
    <source>
        <dbReference type="SAM" id="MobiDB-lite"/>
    </source>
</evidence>
<dbReference type="Proteomes" id="UP000242705">
    <property type="component" value="Unassembled WGS sequence"/>
</dbReference>
<dbReference type="EMBL" id="PXYX01000071">
    <property type="protein sequence ID" value="PSR23291.1"/>
    <property type="molecule type" value="Genomic_DNA"/>
</dbReference>
<dbReference type="Pfam" id="PF01610">
    <property type="entry name" value="DDE_Tnp_ISL3"/>
    <property type="match status" value="2"/>
</dbReference>
<proteinExistence type="predicted"/>
<organism evidence="3 4">
    <name type="scientific">Sulfobacillus thermosulfidooxidans</name>
    <dbReference type="NCBI Taxonomy" id="28034"/>
    <lineage>
        <taxon>Bacteria</taxon>
        <taxon>Bacillati</taxon>
        <taxon>Bacillota</taxon>
        <taxon>Clostridia</taxon>
        <taxon>Eubacteriales</taxon>
        <taxon>Clostridiales Family XVII. Incertae Sedis</taxon>
        <taxon>Sulfobacillus</taxon>
    </lineage>
</organism>
<feature type="compositionally biased region" description="Low complexity" evidence="1">
    <location>
        <begin position="263"/>
        <end position="273"/>
    </location>
</feature>
<feature type="domain" description="Transposase IS204/IS1001/IS1096/IS1165 DDE" evidence="2">
    <location>
        <begin position="167"/>
        <end position="254"/>
    </location>
</feature>
<dbReference type="PANTHER" id="PTHR33498">
    <property type="entry name" value="TRANSPOSASE FOR INSERTION SEQUENCE ELEMENT IS1557"/>
    <property type="match status" value="1"/>
</dbReference>
<feature type="compositionally biased region" description="Basic and acidic residues" evidence="1">
    <location>
        <begin position="320"/>
        <end position="330"/>
    </location>
</feature>
<dbReference type="InterPro" id="IPR002560">
    <property type="entry name" value="Transposase_DDE"/>
</dbReference>
<name>A0A2T2WM27_SULTH</name>
<comment type="caution">
    <text evidence="3">The sequence shown here is derived from an EMBL/GenBank/DDBJ whole genome shotgun (WGS) entry which is preliminary data.</text>
</comment>
<feature type="region of interest" description="Disordered" evidence="1">
    <location>
        <begin position="385"/>
        <end position="413"/>
    </location>
</feature>
<evidence type="ECO:0000259" key="2">
    <source>
        <dbReference type="Pfam" id="PF01610"/>
    </source>
</evidence>
<dbReference type="PANTHER" id="PTHR33498:SF1">
    <property type="entry name" value="TRANSPOSASE FOR INSERTION SEQUENCE ELEMENT IS1557"/>
    <property type="match status" value="1"/>
</dbReference>
<dbReference type="InterPro" id="IPR009057">
    <property type="entry name" value="Homeodomain-like_sf"/>
</dbReference>
<feature type="domain" description="Transposase IS204/IS1001/IS1096/IS1165 DDE" evidence="2">
    <location>
        <begin position="439"/>
        <end position="540"/>
    </location>
</feature>
<evidence type="ECO:0000313" key="4">
    <source>
        <dbReference type="Proteomes" id="UP000242705"/>
    </source>
</evidence>
<dbReference type="SUPFAM" id="SSF46689">
    <property type="entry name" value="Homeodomain-like"/>
    <property type="match status" value="1"/>
</dbReference>
<evidence type="ECO:0000313" key="3">
    <source>
        <dbReference type="EMBL" id="PSR23291.1"/>
    </source>
</evidence>
<dbReference type="InterPro" id="IPR047951">
    <property type="entry name" value="Transpos_ISL3"/>
</dbReference>
<dbReference type="AlphaFoldDB" id="A0A2T2WM27"/>
<dbReference type="NCBIfam" id="NF033550">
    <property type="entry name" value="transpos_ISL3"/>
    <property type="match status" value="1"/>
</dbReference>